<proteinExistence type="predicted"/>
<keyword evidence="1" id="KW-1133">Transmembrane helix</keyword>
<sequence length="121" mass="14007">MKKKKNAIKVIIILFISLIVAVAFFFGLKTYQGHKNIQLIDSYLEEKNLKDKIKSEKTEYSAKKGLFYKEVTFKDEPGVTYVVQPISTNKGLFVEGFDTETKKSLKTAKHKYFNQNYKPSK</sequence>
<dbReference type="InterPro" id="IPR021486">
    <property type="entry name" value="DUF3139"/>
</dbReference>
<keyword evidence="1" id="KW-0812">Transmembrane</keyword>
<dbReference type="Pfam" id="PF11337">
    <property type="entry name" value="DUF3139"/>
    <property type="match status" value="1"/>
</dbReference>
<organism evidence="2">
    <name type="scientific">Staphylococcus aureus subsp. aureus MN8</name>
    <dbReference type="NCBI Taxonomy" id="548470"/>
    <lineage>
        <taxon>Bacteria</taxon>
        <taxon>Bacillati</taxon>
        <taxon>Bacillota</taxon>
        <taxon>Bacilli</taxon>
        <taxon>Bacillales</taxon>
        <taxon>Staphylococcaceae</taxon>
        <taxon>Staphylococcus</taxon>
    </lineage>
</organism>
<evidence type="ECO:0000256" key="1">
    <source>
        <dbReference type="SAM" id="Phobius"/>
    </source>
</evidence>
<dbReference type="SMR" id="A0A0E1XBJ9"/>
<name>A0A0E1XBJ9_STAAU</name>
<dbReference type="AlphaFoldDB" id="A0A0E1XBJ9"/>
<dbReference type="RefSeq" id="WP_000727537.1">
    <property type="nucleotide sequence ID" value="NZ_CM000952.1"/>
</dbReference>
<evidence type="ECO:0008006" key="3">
    <source>
        <dbReference type="Google" id="ProtNLM"/>
    </source>
</evidence>
<accession>A0A0E1XBJ9</accession>
<evidence type="ECO:0000313" key="2">
    <source>
        <dbReference type="EMBL" id="EFH96759.1"/>
    </source>
</evidence>
<dbReference type="Proteomes" id="UP000003455">
    <property type="component" value="Chromosome"/>
</dbReference>
<dbReference type="HOGENOM" id="CLU_2036588_0_0_9"/>
<gene>
    <name evidence="2" type="ORF">HMPREF0769_10761</name>
</gene>
<keyword evidence="1" id="KW-0472">Membrane</keyword>
<feature type="transmembrane region" description="Helical" evidence="1">
    <location>
        <begin position="7"/>
        <end position="28"/>
    </location>
</feature>
<dbReference type="EMBL" id="ACJA02000001">
    <property type="protein sequence ID" value="EFH96759.1"/>
    <property type="molecule type" value="Genomic_DNA"/>
</dbReference>
<reference evidence="2" key="1">
    <citation type="submission" date="2010-05" db="EMBL/GenBank/DDBJ databases">
        <authorList>
            <person name="Muzny D."/>
            <person name="Qin X."/>
            <person name="Buhay C."/>
            <person name="Dugan-Rocha S."/>
            <person name="Ding Y."/>
            <person name="Chen G."/>
            <person name="Hawes A."/>
            <person name="Holder M."/>
            <person name="Jhangiani S."/>
            <person name="Johnson A."/>
            <person name="Khan Z."/>
            <person name="Li Z."/>
            <person name="Liu W."/>
            <person name="Liu X."/>
            <person name="Perez L."/>
            <person name="Shen H."/>
            <person name="Wang Q."/>
            <person name="Watt J."/>
            <person name="Xi L."/>
            <person name="Xin Y."/>
            <person name="Zhou J."/>
            <person name="Deng J."/>
            <person name="Jiang H."/>
            <person name="Liu Y."/>
            <person name="Qu J."/>
            <person name="Song X.-Z."/>
            <person name="Zhang L."/>
            <person name="Villasana D."/>
            <person name="Johnson A."/>
            <person name="Liu J."/>
            <person name="Liyanage D."/>
            <person name="Lorensuhewa L."/>
            <person name="Robinson T."/>
            <person name="Song A."/>
            <person name="Song B.-B."/>
            <person name="Dinh H."/>
            <person name="Thornton R."/>
            <person name="Coyle M."/>
            <person name="Francisco L."/>
            <person name="Jackson L."/>
            <person name="Javaid M."/>
            <person name="Korchina V."/>
            <person name="Kovar C."/>
            <person name="Mata R."/>
            <person name="Mathew T."/>
            <person name="Ngo R."/>
            <person name="Nguyen L."/>
            <person name="Nguyen N."/>
            <person name="Okwuonu G."/>
            <person name="Ongeri F."/>
            <person name="Pham C."/>
            <person name="Simmons D."/>
            <person name="Wilczek-Boney K."/>
            <person name="Hale W."/>
            <person name="Jakkamsetti A."/>
            <person name="Pham P."/>
            <person name="Ruth R."/>
            <person name="San Lucas F."/>
            <person name="Warren J."/>
            <person name="Zhang J."/>
            <person name="Zhao Z."/>
            <person name="Zhou C."/>
            <person name="Zhu D."/>
            <person name="Lee S."/>
            <person name="Bess C."/>
            <person name="Blankenburg K."/>
            <person name="Forbes L."/>
            <person name="Fu Q."/>
            <person name="Gubbala S."/>
            <person name="Hirani K."/>
            <person name="Jayaseelan J.C."/>
            <person name="Lara F."/>
            <person name="Munidasa M."/>
            <person name="Palculict T."/>
            <person name="Patil S."/>
            <person name="Pu L.-L."/>
            <person name="Saada N."/>
            <person name="Tang L."/>
            <person name="Weissenberger G."/>
            <person name="Zhu Y."/>
            <person name="Hemphill L."/>
            <person name="Shang Y."/>
            <person name="Youmans B."/>
            <person name="Ayvaz T."/>
            <person name="Ross M."/>
            <person name="Santibanez J."/>
            <person name="Aqrawi P."/>
            <person name="Gross S."/>
            <person name="Joshi V."/>
            <person name="Fowler G."/>
            <person name="Nazareth L."/>
            <person name="Reid J."/>
            <person name="Worley K."/>
            <person name="Petrosino J."/>
            <person name="Highlander S."/>
            <person name="Gibbs R."/>
        </authorList>
    </citation>
    <scope>NUCLEOTIDE SEQUENCE [LARGE SCALE GENOMIC DNA]</scope>
    <source>
        <strain evidence="2">MN8</strain>
    </source>
</reference>
<comment type="caution">
    <text evidence="2">The sequence shown here is derived from an EMBL/GenBank/DDBJ whole genome shotgun (WGS) entry which is preliminary data.</text>
</comment>
<protein>
    <recommendedName>
        <fullName evidence="3">DUF3139 domain-containing protein</fullName>
    </recommendedName>
</protein>